<reference evidence="1" key="1">
    <citation type="journal article" date="2019" name="Sci. Rep.">
        <title>Draft genome of Tanacetum cinerariifolium, the natural source of mosquito coil.</title>
        <authorList>
            <person name="Yamashiro T."/>
            <person name="Shiraishi A."/>
            <person name="Satake H."/>
            <person name="Nakayama K."/>
        </authorList>
    </citation>
    <scope>NUCLEOTIDE SEQUENCE</scope>
</reference>
<dbReference type="AlphaFoldDB" id="A0A699UCG2"/>
<comment type="caution">
    <text evidence="1">The sequence shown here is derived from an EMBL/GenBank/DDBJ whole genome shotgun (WGS) entry which is preliminary data.</text>
</comment>
<evidence type="ECO:0000313" key="1">
    <source>
        <dbReference type="EMBL" id="GFD19046.1"/>
    </source>
</evidence>
<name>A0A699UCG2_TANCI</name>
<gene>
    <name evidence="1" type="ORF">Tci_891015</name>
</gene>
<sequence length="27" mass="2933">GEELSAAKQKLMLLDSAAKERLMLLSS</sequence>
<dbReference type="EMBL" id="BKCJ011311693">
    <property type="protein sequence ID" value="GFD19046.1"/>
    <property type="molecule type" value="Genomic_DNA"/>
</dbReference>
<protein>
    <submittedName>
        <fullName evidence="1">Uncharacterized protein</fullName>
    </submittedName>
</protein>
<feature type="non-terminal residue" evidence="1">
    <location>
        <position position="1"/>
    </location>
</feature>
<organism evidence="1">
    <name type="scientific">Tanacetum cinerariifolium</name>
    <name type="common">Dalmatian daisy</name>
    <name type="synonym">Chrysanthemum cinerariifolium</name>
    <dbReference type="NCBI Taxonomy" id="118510"/>
    <lineage>
        <taxon>Eukaryota</taxon>
        <taxon>Viridiplantae</taxon>
        <taxon>Streptophyta</taxon>
        <taxon>Embryophyta</taxon>
        <taxon>Tracheophyta</taxon>
        <taxon>Spermatophyta</taxon>
        <taxon>Magnoliopsida</taxon>
        <taxon>eudicotyledons</taxon>
        <taxon>Gunneridae</taxon>
        <taxon>Pentapetalae</taxon>
        <taxon>asterids</taxon>
        <taxon>campanulids</taxon>
        <taxon>Asterales</taxon>
        <taxon>Asteraceae</taxon>
        <taxon>Asteroideae</taxon>
        <taxon>Anthemideae</taxon>
        <taxon>Anthemidinae</taxon>
        <taxon>Tanacetum</taxon>
    </lineage>
</organism>
<accession>A0A699UCG2</accession>
<proteinExistence type="predicted"/>